<proteinExistence type="predicted"/>
<organism evidence="2">
    <name type="scientific">viral metagenome</name>
    <dbReference type="NCBI Taxonomy" id="1070528"/>
    <lineage>
        <taxon>unclassified sequences</taxon>
        <taxon>metagenomes</taxon>
        <taxon>organismal metagenomes</taxon>
    </lineage>
</organism>
<dbReference type="Gene3D" id="3.40.50.720">
    <property type="entry name" value="NAD(P)-binding Rossmann-like Domain"/>
    <property type="match status" value="1"/>
</dbReference>
<sequence length="279" mass="32542">MKILIYGSKGYIGSILHKYLLKNKNINIIESQYTKIETREQVMDDIKILKPDRIVSAIGFVKKKDCLSTTFLNDDSYLVPNLQNNLYIHNVIMNICLLYNVHFTYIGTGCIFTSKNERIFHENDKPNFFNSKYSIIKGFTDKLMSLNKDKVLIVRIRQCLNTDNSPQNFLKKFLTFERVSDIQNSFTVVPSIFPIISSLIIEKNTGVFNCVNKGSISVKEINDIFNRKNIILGNRETMYEKYSNNILSTKNLEENFYVENIRDAVLKLKYLFEEERGIY</sequence>
<dbReference type="GO" id="GO:0048270">
    <property type="term" value="F:methionine adenosyltransferase regulator activity"/>
    <property type="evidence" value="ECO:0007669"/>
    <property type="project" value="TreeGrafter"/>
</dbReference>
<accession>A0A6C0LWI2</accession>
<dbReference type="PANTHER" id="PTHR10491">
    <property type="entry name" value="DTDP-4-DEHYDRORHAMNOSE REDUCTASE"/>
    <property type="match status" value="1"/>
</dbReference>
<dbReference type="InterPro" id="IPR005913">
    <property type="entry name" value="dTDP_dehydrorham_reduct"/>
</dbReference>
<dbReference type="GO" id="GO:0006556">
    <property type="term" value="P:S-adenosylmethionine biosynthetic process"/>
    <property type="evidence" value="ECO:0007669"/>
    <property type="project" value="TreeGrafter"/>
</dbReference>
<dbReference type="GO" id="GO:0048269">
    <property type="term" value="C:methionine adenosyltransferase complex"/>
    <property type="evidence" value="ECO:0007669"/>
    <property type="project" value="TreeGrafter"/>
</dbReference>
<evidence type="ECO:0000259" key="1">
    <source>
        <dbReference type="Pfam" id="PF04321"/>
    </source>
</evidence>
<dbReference type="InterPro" id="IPR029903">
    <property type="entry name" value="RmlD-like-bd"/>
</dbReference>
<feature type="domain" description="RmlD-like substrate binding" evidence="1">
    <location>
        <begin position="1"/>
        <end position="177"/>
    </location>
</feature>
<dbReference type="SUPFAM" id="SSF51735">
    <property type="entry name" value="NAD(P)-binding Rossmann-fold domains"/>
    <property type="match status" value="1"/>
</dbReference>
<name>A0A6C0LWI2_9ZZZZ</name>
<evidence type="ECO:0000313" key="2">
    <source>
        <dbReference type="EMBL" id="QHU35216.1"/>
    </source>
</evidence>
<reference evidence="2" key="1">
    <citation type="journal article" date="2020" name="Nature">
        <title>Giant virus diversity and host interactions through global metagenomics.</title>
        <authorList>
            <person name="Schulz F."/>
            <person name="Roux S."/>
            <person name="Paez-Espino D."/>
            <person name="Jungbluth S."/>
            <person name="Walsh D.A."/>
            <person name="Denef V.J."/>
            <person name="McMahon K.D."/>
            <person name="Konstantinidis K.T."/>
            <person name="Eloe-Fadrosh E.A."/>
            <person name="Kyrpides N.C."/>
            <person name="Woyke T."/>
        </authorList>
    </citation>
    <scope>NUCLEOTIDE SEQUENCE</scope>
    <source>
        <strain evidence="2">GVMAG-S-1017745-26</strain>
    </source>
</reference>
<dbReference type="EMBL" id="MN740584">
    <property type="protein sequence ID" value="QHU35216.1"/>
    <property type="molecule type" value="Genomic_DNA"/>
</dbReference>
<dbReference type="Pfam" id="PF04321">
    <property type="entry name" value="RmlD_sub_bind"/>
    <property type="match status" value="1"/>
</dbReference>
<dbReference type="PANTHER" id="PTHR10491:SF4">
    <property type="entry name" value="METHIONINE ADENOSYLTRANSFERASE 2 SUBUNIT BETA"/>
    <property type="match status" value="1"/>
</dbReference>
<protein>
    <recommendedName>
        <fullName evidence="1">RmlD-like substrate binding domain-containing protein</fullName>
    </recommendedName>
</protein>
<dbReference type="AlphaFoldDB" id="A0A6C0LWI2"/>
<dbReference type="InterPro" id="IPR036291">
    <property type="entry name" value="NAD(P)-bd_dom_sf"/>
</dbReference>